<evidence type="ECO:0000313" key="3">
    <source>
        <dbReference type="EMBL" id="OAD73488.1"/>
    </source>
</evidence>
<keyword evidence="4" id="KW-1185">Reference proteome</keyword>
<feature type="domain" description="BRCT" evidence="2">
    <location>
        <begin position="6"/>
        <end position="88"/>
    </location>
</feature>
<dbReference type="CDD" id="cd18432">
    <property type="entry name" value="BRCT_PAXIP1_rpt6_like"/>
    <property type="match status" value="1"/>
</dbReference>
<evidence type="ECO:0000259" key="2">
    <source>
        <dbReference type="PROSITE" id="PS50172"/>
    </source>
</evidence>
<feature type="compositionally biased region" description="Polar residues" evidence="1">
    <location>
        <begin position="518"/>
        <end position="527"/>
    </location>
</feature>
<dbReference type="InterPro" id="IPR001357">
    <property type="entry name" value="BRCT_dom"/>
</dbReference>
<accession>A0A162NE62</accession>
<feature type="domain" description="BRCT" evidence="2">
    <location>
        <begin position="318"/>
        <end position="407"/>
    </location>
</feature>
<dbReference type="AlphaFoldDB" id="A0A162NE62"/>
<evidence type="ECO:0000256" key="1">
    <source>
        <dbReference type="SAM" id="MobiDB-lite"/>
    </source>
</evidence>
<dbReference type="SMART" id="SM00292">
    <property type="entry name" value="BRCT"/>
    <property type="match status" value="5"/>
</dbReference>
<feature type="compositionally biased region" description="Polar residues" evidence="1">
    <location>
        <begin position="468"/>
        <end position="485"/>
    </location>
</feature>
<dbReference type="FunCoup" id="A0A162NE62">
    <property type="interactions" value="309"/>
</dbReference>
<dbReference type="STRING" id="763407.A0A162NE62"/>
<dbReference type="Pfam" id="PF12738">
    <property type="entry name" value="PTCB-BRCT"/>
    <property type="match status" value="2"/>
</dbReference>
<reference evidence="4" key="1">
    <citation type="submission" date="2015-06" db="EMBL/GenBank/DDBJ databases">
        <title>Expansion of signal transduction pathways in fungi by whole-genome duplication.</title>
        <authorList>
            <consortium name="DOE Joint Genome Institute"/>
            <person name="Corrochano L.M."/>
            <person name="Kuo A."/>
            <person name="Marcet-Houben M."/>
            <person name="Polaino S."/>
            <person name="Salamov A."/>
            <person name="Villalobos J.M."/>
            <person name="Alvarez M.I."/>
            <person name="Avalos J."/>
            <person name="Benito E.P."/>
            <person name="Benoit I."/>
            <person name="Burger G."/>
            <person name="Camino L.P."/>
            <person name="Canovas D."/>
            <person name="Cerda-Olmedo E."/>
            <person name="Cheng J.-F."/>
            <person name="Dominguez A."/>
            <person name="Elias M."/>
            <person name="Eslava A.P."/>
            <person name="Glaser F."/>
            <person name="Grimwood J."/>
            <person name="Gutierrez G."/>
            <person name="Heitman J."/>
            <person name="Henrissat B."/>
            <person name="Iturriaga E.A."/>
            <person name="Lang B.F."/>
            <person name="Lavin J.L."/>
            <person name="Lee S."/>
            <person name="Li W."/>
            <person name="Lindquist E."/>
            <person name="Lopez-Garcia S."/>
            <person name="Luque E.M."/>
            <person name="Marcos A.T."/>
            <person name="Martin J."/>
            <person name="McCluskey K."/>
            <person name="Medina H.R."/>
            <person name="Miralles-Duran A."/>
            <person name="Miyazaki A."/>
            <person name="Munoz-Torres E."/>
            <person name="Oguiza J.A."/>
            <person name="Ohm R."/>
            <person name="Olmedo M."/>
            <person name="Orejas M."/>
            <person name="Ortiz-Castellanos L."/>
            <person name="Pisabarro A.G."/>
            <person name="Rodriguez-Romero J."/>
            <person name="Ruiz-Herrera J."/>
            <person name="Ruiz-Vazquez R."/>
            <person name="Sanz C."/>
            <person name="Schackwitz W."/>
            <person name="Schmutz J."/>
            <person name="Shahriari M."/>
            <person name="Shelest E."/>
            <person name="Silva-Franco F."/>
            <person name="Soanes D."/>
            <person name="Syed K."/>
            <person name="Tagua V.G."/>
            <person name="Talbot N.J."/>
            <person name="Thon M."/>
            <person name="De vries R.P."/>
            <person name="Wiebenga A."/>
            <person name="Yadav J.S."/>
            <person name="Braun E.L."/>
            <person name="Baker S."/>
            <person name="Garre V."/>
            <person name="Horwitz B."/>
            <person name="Torres-Martinez S."/>
            <person name="Idnurm A."/>
            <person name="Herrera-Estrella A."/>
            <person name="Gabaldon T."/>
            <person name="Grigoriev I.V."/>
        </authorList>
    </citation>
    <scope>NUCLEOTIDE SEQUENCE [LARGE SCALE GENOMIC DNA]</scope>
    <source>
        <strain evidence="4">NRRL 1555(-)</strain>
    </source>
</reference>
<dbReference type="InterPro" id="IPR053036">
    <property type="entry name" value="CellCycle_DNARepair_Reg"/>
</dbReference>
<dbReference type="EMBL" id="KV440981">
    <property type="protein sequence ID" value="OAD73488.1"/>
    <property type="molecule type" value="Genomic_DNA"/>
</dbReference>
<dbReference type="GO" id="GO:0006302">
    <property type="term" value="P:double-strand break repair"/>
    <property type="evidence" value="ECO:0007669"/>
    <property type="project" value="TreeGrafter"/>
</dbReference>
<dbReference type="Pfam" id="PF16589">
    <property type="entry name" value="BRCT_2"/>
    <property type="match status" value="1"/>
</dbReference>
<dbReference type="GO" id="GO:0005634">
    <property type="term" value="C:nucleus"/>
    <property type="evidence" value="ECO:0007669"/>
    <property type="project" value="TreeGrafter"/>
</dbReference>
<dbReference type="PANTHER" id="PTHR47667:SF1">
    <property type="entry name" value="REGULATOR OF TY1 TRANSPOSITION PROTEIN 107"/>
    <property type="match status" value="1"/>
</dbReference>
<organism evidence="3 4">
    <name type="scientific">Phycomyces blakesleeanus (strain ATCC 8743b / DSM 1359 / FGSC 10004 / NBRC 33097 / NRRL 1555)</name>
    <dbReference type="NCBI Taxonomy" id="763407"/>
    <lineage>
        <taxon>Eukaryota</taxon>
        <taxon>Fungi</taxon>
        <taxon>Fungi incertae sedis</taxon>
        <taxon>Mucoromycota</taxon>
        <taxon>Mucoromycotina</taxon>
        <taxon>Mucoromycetes</taxon>
        <taxon>Mucorales</taxon>
        <taxon>Phycomycetaceae</taxon>
        <taxon>Phycomyces</taxon>
    </lineage>
</organism>
<feature type="region of interest" description="Disordered" evidence="1">
    <location>
        <begin position="439"/>
        <end position="561"/>
    </location>
</feature>
<dbReference type="PANTHER" id="PTHR47667">
    <property type="entry name" value="REGULATOR OF TY1 TRANSPOSITION PROTEIN 107"/>
    <property type="match status" value="1"/>
</dbReference>
<protein>
    <recommendedName>
        <fullName evidence="2">BRCT domain-containing protein</fullName>
    </recommendedName>
</protein>
<dbReference type="GeneID" id="28992458"/>
<dbReference type="VEuPathDB" id="FungiDB:PHYBLDRAFT_145879"/>
<dbReference type="PROSITE" id="PS50172">
    <property type="entry name" value="BRCT"/>
    <property type="match status" value="4"/>
</dbReference>
<dbReference type="Gene3D" id="3.40.50.10190">
    <property type="entry name" value="BRCT domain"/>
    <property type="match status" value="5"/>
</dbReference>
<dbReference type="GO" id="GO:1990683">
    <property type="term" value="P:DNA double-strand break attachment to nuclear envelope"/>
    <property type="evidence" value="ECO:0007669"/>
    <property type="project" value="TreeGrafter"/>
</dbReference>
<feature type="domain" description="BRCT" evidence="2">
    <location>
        <begin position="584"/>
        <end position="646"/>
    </location>
</feature>
<sequence>MSQTSNSSKLFDGVVYKIDQTMSSRTRNNLEVALSSHGAIPAKDTTPTHAITESPHYDLGPEIAHVSPKWVMASIKGKHVQNASYFSLDPLKFFSGVIISTSGIPPYDRDTMFGGTQLFGGQYRLDLTEDVTHLMVAEPEGEKYTEAIADPEVSVVMPDWFNACIKHRRHYREDMFKYPDPPILRNSKENEKTAEEKEDDEELTLLYPYDKTLPYNYKPKELFLKEYTFFLSSDLMLPRSIKRDLIKYLERAGARVLSYYDSLTVDVVIMKWRGSKRYIQACQDKKIIGSFWWATNTLCRERFVSPLKSLLDYPVPKGGIPALKDTSFAVSGYRQEARKYVVSLITAIGGKYTKQIVQNSTTHLISSRKNGPKYEFAKENKIPAINHLWLEETFQQWECKPLDDERYTTFPDEDILNAKVGKTPVCPKEVERWMEEPLPEVTPLPNQPQPNVSTTISNEEDMSREISFVTTEDQQAPETPRSEVQTNANAKANANVNVNTNTIDDNEDSGNGDNGDSTYTESSQAISRQRRGSTPFGTQKRSHSEVETSSQKSQGRKKKVKQTAQVCRIATTCVALSEKEKSNARALGAQFVESIAFATHLVSEDRIIRTPKFLCAINLGLHIIRREWIKDSIEGHEWQDEKNYAIHDKESEKKLGFSLDDSLNIARERIFSGENGWLDGLTVYLPPKNRDSLKQVVETAGGKVVLRKPLANDDVLVISEDKDPGLIRLGFQLYSPDLVIHGTLQQKLLKDKYLLW</sequence>
<dbReference type="SUPFAM" id="SSF52113">
    <property type="entry name" value="BRCT domain"/>
    <property type="match status" value="4"/>
</dbReference>
<dbReference type="GO" id="GO:0035361">
    <property type="term" value="C:Cul8-RING ubiquitin ligase complex"/>
    <property type="evidence" value="ECO:0007669"/>
    <property type="project" value="TreeGrafter"/>
</dbReference>
<dbReference type="OrthoDB" id="342264at2759"/>
<dbReference type="RefSeq" id="XP_018291528.1">
    <property type="nucleotide sequence ID" value="XM_018431552.1"/>
</dbReference>
<evidence type="ECO:0000313" key="4">
    <source>
        <dbReference type="Proteomes" id="UP000077315"/>
    </source>
</evidence>
<dbReference type="Proteomes" id="UP000077315">
    <property type="component" value="Unassembled WGS sequence"/>
</dbReference>
<dbReference type="InParanoid" id="A0A162NE62"/>
<dbReference type="InterPro" id="IPR036420">
    <property type="entry name" value="BRCT_dom_sf"/>
</dbReference>
<gene>
    <name evidence="3" type="ORF">PHYBLDRAFT_145879</name>
</gene>
<feature type="compositionally biased region" description="Low complexity" evidence="1">
    <location>
        <begin position="486"/>
        <end position="502"/>
    </location>
</feature>
<proteinExistence type="predicted"/>
<dbReference type="Pfam" id="PF16770">
    <property type="entry name" value="RTT107_BRCT_5"/>
    <property type="match status" value="1"/>
</dbReference>
<name>A0A162NE62_PHYB8</name>
<feature type="domain" description="BRCT" evidence="2">
    <location>
        <begin position="89"/>
        <end position="178"/>
    </location>
</feature>